<name>A0A8W8IV24_MAGGI</name>
<dbReference type="InterPro" id="IPR001304">
    <property type="entry name" value="C-type_lectin-like"/>
</dbReference>
<reference evidence="2" key="1">
    <citation type="submission" date="2022-08" db="UniProtKB">
        <authorList>
            <consortium name="EnsemblMetazoa"/>
        </authorList>
    </citation>
    <scope>IDENTIFICATION</scope>
    <source>
        <strain evidence="2">05x7-T-G4-1.051#20</strain>
    </source>
</reference>
<accession>A0A8W8IV24</accession>
<dbReference type="SUPFAM" id="SSF56436">
    <property type="entry name" value="C-type lectin-like"/>
    <property type="match status" value="1"/>
</dbReference>
<evidence type="ECO:0000259" key="1">
    <source>
        <dbReference type="PROSITE" id="PS50041"/>
    </source>
</evidence>
<dbReference type="Gene3D" id="3.10.100.10">
    <property type="entry name" value="Mannose-Binding Protein A, subunit A"/>
    <property type="match status" value="1"/>
</dbReference>
<protein>
    <recommendedName>
        <fullName evidence="1">C-type lectin domain-containing protein</fullName>
    </recommendedName>
</protein>
<proteinExistence type="predicted"/>
<dbReference type="InterPro" id="IPR016186">
    <property type="entry name" value="C-type_lectin-like/link_sf"/>
</dbReference>
<evidence type="ECO:0000313" key="2">
    <source>
        <dbReference type="EnsemblMetazoa" id="G15520.1:cds"/>
    </source>
</evidence>
<dbReference type="EnsemblMetazoa" id="G15520.1">
    <property type="protein sequence ID" value="G15520.1:cds"/>
    <property type="gene ID" value="G15520"/>
</dbReference>
<dbReference type="PROSITE" id="PS50041">
    <property type="entry name" value="C_TYPE_LECTIN_2"/>
    <property type="match status" value="1"/>
</dbReference>
<dbReference type="InterPro" id="IPR016187">
    <property type="entry name" value="CTDL_fold"/>
</dbReference>
<dbReference type="AlphaFoldDB" id="A0A8W8IV24"/>
<dbReference type="Proteomes" id="UP000005408">
    <property type="component" value="Unassembled WGS sequence"/>
</dbReference>
<keyword evidence="3" id="KW-1185">Reference proteome</keyword>
<evidence type="ECO:0000313" key="3">
    <source>
        <dbReference type="Proteomes" id="UP000005408"/>
    </source>
</evidence>
<feature type="domain" description="C-type lectin" evidence="1">
    <location>
        <begin position="118"/>
        <end position="260"/>
    </location>
</feature>
<organism evidence="2 3">
    <name type="scientific">Magallana gigas</name>
    <name type="common">Pacific oyster</name>
    <name type="synonym">Crassostrea gigas</name>
    <dbReference type="NCBI Taxonomy" id="29159"/>
    <lineage>
        <taxon>Eukaryota</taxon>
        <taxon>Metazoa</taxon>
        <taxon>Spiralia</taxon>
        <taxon>Lophotrochozoa</taxon>
        <taxon>Mollusca</taxon>
        <taxon>Bivalvia</taxon>
        <taxon>Autobranchia</taxon>
        <taxon>Pteriomorphia</taxon>
        <taxon>Ostreida</taxon>
        <taxon>Ostreoidea</taxon>
        <taxon>Ostreidae</taxon>
        <taxon>Magallana</taxon>
    </lineage>
</organism>
<sequence length="263" mass="30548">MNSWTVVAYWLYKILTFSNGNQINNFDYIESTTLKNTLPVSGTLPVTKRIPRVYCANFCIQRKQCQMFFHENVGMHCLLYDSLIWNETPTKVSNGFRAYRLLNDGRAKCRNNDVWNRDGNICFRQYNSSSMITSGEAKNRCNALQSDLLIIDTIQKKMFFENYYRGTNLEIRRQNISFTDSLPALVGLSDKSFEGIWIWDNGVLFNYFHWGLFGVEFNGVDITRPGVFCLNADCGWIGVYKDIFMVWDNCCSKTSHWICAYSP</sequence>